<dbReference type="AlphaFoldDB" id="K5WH65"/>
<dbReference type="HOGENOM" id="CLU_536487_0_0_1"/>
<keyword evidence="3" id="KW-1185">Reference proteome</keyword>
<feature type="compositionally biased region" description="Basic and acidic residues" evidence="1">
    <location>
        <begin position="427"/>
        <end position="442"/>
    </location>
</feature>
<reference evidence="2 3" key="1">
    <citation type="journal article" date="2012" name="BMC Genomics">
        <title>Comparative genomics of the white-rot fungi, Phanerochaete carnosa and P. chrysosporium, to elucidate the genetic basis of the distinct wood types they colonize.</title>
        <authorList>
            <person name="Suzuki H."/>
            <person name="MacDonald J."/>
            <person name="Syed K."/>
            <person name="Salamov A."/>
            <person name="Hori C."/>
            <person name="Aerts A."/>
            <person name="Henrissat B."/>
            <person name="Wiebenga A."/>
            <person name="vanKuyk P.A."/>
            <person name="Barry K."/>
            <person name="Lindquist E."/>
            <person name="LaButti K."/>
            <person name="Lapidus A."/>
            <person name="Lucas S."/>
            <person name="Coutinho P."/>
            <person name="Gong Y."/>
            <person name="Samejima M."/>
            <person name="Mahadevan R."/>
            <person name="Abou-Zaid M."/>
            <person name="de Vries R.P."/>
            <person name="Igarashi K."/>
            <person name="Yadav J.S."/>
            <person name="Grigoriev I.V."/>
            <person name="Master E.R."/>
        </authorList>
    </citation>
    <scope>NUCLEOTIDE SEQUENCE [LARGE SCALE GENOMIC DNA]</scope>
    <source>
        <strain evidence="2 3">HHB-10118-sp</strain>
    </source>
</reference>
<feature type="region of interest" description="Disordered" evidence="1">
    <location>
        <begin position="33"/>
        <end position="59"/>
    </location>
</feature>
<sequence>MDSIRHRSQSFSLFPRDFRSFAFGRAGKARSTTVDGQVQVTPVPSSTSQQSRTPVPSRLPASVQHLPPEIVLNILGFALPSLHDNALNFRRHPNAFFDTVEAQQDFRRVLKETQTCLVTAALISRAWYPAAVEYLYGCPFLYSSAAAVALSRTLENAPRLRHLLKEVWMFNFSEEGNRLSDPLGTKRKNTKRIQADMTRTLRKYTILDSFIVCNYGLARQDGDKQPFPIDNVVVYGLPARPDSDAAIPHLTLYGPSFFNEPWARHAKPHNLDPARLTRLCLRDIPPSSAATKCAPYVPTLPRVHTLQVALVRHGCAPLVSAGTLPALRALEVYRDVRDAAPAAGMRAVVVEEAVVRRLERLHVVGRAIERLQFRAWADAALFEALRHLVVGPLHPDDGEFFAKDWRVPDTLETLVVVVWHGRRRAGADAEQKKDEKEGRRLDAEDEEEVKDVFRAVLACVHRNRQARSFKRL</sequence>
<name>K5WH65_PHACS</name>
<dbReference type="GeneID" id="18915690"/>
<dbReference type="EMBL" id="JH930470">
    <property type="protein sequence ID" value="EKM58675.1"/>
    <property type="molecule type" value="Genomic_DNA"/>
</dbReference>
<feature type="non-terminal residue" evidence="2">
    <location>
        <position position="472"/>
    </location>
</feature>
<proteinExistence type="predicted"/>
<evidence type="ECO:0000256" key="1">
    <source>
        <dbReference type="SAM" id="MobiDB-lite"/>
    </source>
</evidence>
<feature type="region of interest" description="Disordered" evidence="1">
    <location>
        <begin position="427"/>
        <end position="447"/>
    </location>
</feature>
<protein>
    <submittedName>
        <fullName evidence="2">Uncharacterized protein</fullName>
    </submittedName>
</protein>
<dbReference type="Proteomes" id="UP000008370">
    <property type="component" value="Unassembled WGS sequence"/>
</dbReference>
<gene>
    <name evidence="2" type="ORF">PHACADRAFT_253160</name>
</gene>
<accession>K5WH65</accession>
<dbReference type="RefSeq" id="XP_007393977.1">
    <property type="nucleotide sequence ID" value="XM_007393915.1"/>
</dbReference>
<dbReference type="KEGG" id="pco:PHACADRAFT_253160"/>
<evidence type="ECO:0000313" key="2">
    <source>
        <dbReference type="EMBL" id="EKM58675.1"/>
    </source>
</evidence>
<feature type="compositionally biased region" description="Polar residues" evidence="1">
    <location>
        <begin position="33"/>
        <end position="54"/>
    </location>
</feature>
<organism evidence="2 3">
    <name type="scientific">Phanerochaete carnosa (strain HHB-10118-sp)</name>
    <name type="common">White-rot fungus</name>
    <name type="synonym">Peniophora carnosa</name>
    <dbReference type="NCBI Taxonomy" id="650164"/>
    <lineage>
        <taxon>Eukaryota</taxon>
        <taxon>Fungi</taxon>
        <taxon>Dikarya</taxon>
        <taxon>Basidiomycota</taxon>
        <taxon>Agaricomycotina</taxon>
        <taxon>Agaricomycetes</taxon>
        <taxon>Polyporales</taxon>
        <taxon>Phanerochaetaceae</taxon>
        <taxon>Phanerochaete</taxon>
    </lineage>
</organism>
<dbReference type="InParanoid" id="K5WH65"/>
<dbReference type="OrthoDB" id="2799523at2759"/>
<evidence type="ECO:0000313" key="3">
    <source>
        <dbReference type="Proteomes" id="UP000008370"/>
    </source>
</evidence>